<dbReference type="InterPro" id="IPR036439">
    <property type="entry name" value="Dockerin_dom_sf"/>
</dbReference>
<dbReference type="GO" id="GO:0000272">
    <property type="term" value="P:polysaccharide catabolic process"/>
    <property type="evidence" value="ECO:0007669"/>
    <property type="project" value="InterPro"/>
</dbReference>
<dbReference type="Proteomes" id="UP000178040">
    <property type="component" value="Unassembled WGS sequence"/>
</dbReference>
<dbReference type="InterPro" id="IPR002105">
    <property type="entry name" value="Dockerin_1_rpt"/>
</dbReference>
<evidence type="ECO:0008006" key="4">
    <source>
        <dbReference type="Google" id="ProtNLM"/>
    </source>
</evidence>
<evidence type="ECO:0000313" key="2">
    <source>
        <dbReference type="EMBL" id="OGK43823.1"/>
    </source>
</evidence>
<evidence type="ECO:0000256" key="1">
    <source>
        <dbReference type="SAM" id="MobiDB-lite"/>
    </source>
</evidence>
<protein>
    <recommendedName>
        <fullName evidence="4">Dockerin domain-containing protein</fullName>
    </recommendedName>
</protein>
<sequence>MTGDSDGFQTQSGSFNKIDSADLQVLSSQFNTQPPPTTGSSSDFNLDSQVNILDLEILGRSYGISGN</sequence>
<organism evidence="2 3">
    <name type="scientific">Candidatus Roizmanbacteria bacterium RIFCSPLOWO2_01_FULL_37_16</name>
    <dbReference type="NCBI Taxonomy" id="1802058"/>
    <lineage>
        <taxon>Bacteria</taxon>
        <taxon>Candidatus Roizmaniibacteriota</taxon>
    </lineage>
</organism>
<dbReference type="Pfam" id="PF00404">
    <property type="entry name" value="Dockerin_1"/>
    <property type="match status" value="1"/>
</dbReference>
<reference evidence="2 3" key="1">
    <citation type="journal article" date="2016" name="Nat. Commun.">
        <title>Thousands of microbial genomes shed light on interconnected biogeochemical processes in an aquifer system.</title>
        <authorList>
            <person name="Anantharaman K."/>
            <person name="Brown C.T."/>
            <person name="Hug L.A."/>
            <person name="Sharon I."/>
            <person name="Castelle C.J."/>
            <person name="Probst A.J."/>
            <person name="Thomas B.C."/>
            <person name="Singh A."/>
            <person name="Wilkins M.J."/>
            <person name="Karaoz U."/>
            <person name="Brodie E.L."/>
            <person name="Williams K.H."/>
            <person name="Hubbard S.S."/>
            <person name="Banfield J.F."/>
        </authorList>
    </citation>
    <scope>NUCLEOTIDE SEQUENCE [LARGE SCALE GENOMIC DNA]</scope>
</reference>
<name>A0A1F7IKG0_9BACT</name>
<comment type="caution">
    <text evidence="2">The sequence shown here is derived from an EMBL/GenBank/DDBJ whole genome shotgun (WGS) entry which is preliminary data.</text>
</comment>
<proteinExistence type="predicted"/>
<dbReference type="EMBL" id="MGAI01000037">
    <property type="protein sequence ID" value="OGK43823.1"/>
    <property type="molecule type" value="Genomic_DNA"/>
</dbReference>
<dbReference type="Gene3D" id="1.10.1330.10">
    <property type="entry name" value="Dockerin domain"/>
    <property type="match status" value="1"/>
</dbReference>
<feature type="region of interest" description="Disordered" evidence="1">
    <location>
        <begin position="26"/>
        <end position="45"/>
    </location>
</feature>
<dbReference type="GO" id="GO:0004553">
    <property type="term" value="F:hydrolase activity, hydrolyzing O-glycosyl compounds"/>
    <property type="evidence" value="ECO:0007669"/>
    <property type="project" value="InterPro"/>
</dbReference>
<dbReference type="AlphaFoldDB" id="A0A1F7IKG0"/>
<accession>A0A1F7IKG0</accession>
<gene>
    <name evidence="2" type="ORF">A3B40_01100</name>
</gene>
<evidence type="ECO:0000313" key="3">
    <source>
        <dbReference type="Proteomes" id="UP000178040"/>
    </source>
</evidence>
<dbReference type="SUPFAM" id="SSF63446">
    <property type="entry name" value="Type I dockerin domain"/>
    <property type="match status" value="1"/>
</dbReference>